<evidence type="ECO:0000313" key="12">
    <source>
        <dbReference type="EMBL" id="AFY94034.1"/>
    </source>
</evidence>
<evidence type="ECO:0000256" key="11">
    <source>
        <dbReference type="SAM" id="Phobius"/>
    </source>
</evidence>
<keyword evidence="5 11" id="KW-0812">Transmembrane</keyword>
<protein>
    <submittedName>
        <fullName evidence="12">Bacteriorhodopsin</fullName>
    </submittedName>
</protein>
<accession>K9UIK1</accession>
<evidence type="ECO:0000313" key="13">
    <source>
        <dbReference type="Proteomes" id="UP000010366"/>
    </source>
</evidence>
<name>K9UIK1_CHAP6</name>
<evidence type="ECO:0000256" key="9">
    <source>
        <dbReference type="ARBA" id="ARBA00023136"/>
    </source>
</evidence>
<dbReference type="AlphaFoldDB" id="K9UIK1"/>
<keyword evidence="8" id="KW-0157">Chromophore</keyword>
<dbReference type="SMART" id="SM01021">
    <property type="entry name" value="Bac_rhodopsin"/>
    <property type="match status" value="1"/>
</dbReference>
<evidence type="ECO:0000256" key="5">
    <source>
        <dbReference type="ARBA" id="ARBA00022692"/>
    </source>
</evidence>
<dbReference type="PANTHER" id="PTHR28286:SF2">
    <property type="entry name" value="BACTERIORHODOPSIN _OPSIN, NOPA (EUROFUNG)"/>
    <property type="match status" value="1"/>
</dbReference>
<feature type="transmembrane region" description="Helical" evidence="11">
    <location>
        <begin position="69"/>
        <end position="89"/>
    </location>
</feature>
<keyword evidence="10" id="KW-0675">Receptor</keyword>
<dbReference type="SUPFAM" id="SSF81321">
    <property type="entry name" value="Family A G protein-coupled receptor-like"/>
    <property type="match status" value="1"/>
</dbReference>
<evidence type="ECO:0000256" key="10">
    <source>
        <dbReference type="ARBA" id="ARBA00023170"/>
    </source>
</evidence>
<dbReference type="GO" id="GO:0007602">
    <property type="term" value="P:phototransduction"/>
    <property type="evidence" value="ECO:0007669"/>
    <property type="project" value="UniProtKB-KW"/>
</dbReference>
<feature type="transmembrane region" description="Helical" evidence="11">
    <location>
        <begin position="36"/>
        <end position="63"/>
    </location>
</feature>
<dbReference type="Pfam" id="PF01036">
    <property type="entry name" value="Bac_rhodopsin"/>
    <property type="match status" value="1"/>
</dbReference>
<dbReference type="KEGG" id="cmp:Cha6605_3002"/>
<comment type="similarity">
    <text evidence="2">Belongs to the archaeal/bacterial/fungal opsin family.</text>
</comment>
<dbReference type="PATRIC" id="fig|1173020.3.peg.3424"/>
<feature type="transmembrane region" description="Helical" evidence="11">
    <location>
        <begin position="193"/>
        <end position="216"/>
    </location>
</feature>
<evidence type="ECO:0000256" key="8">
    <source>
        <dbReference type="ARBA" id="ARBA00022991"/>
    </source>
</evidence>
<dbReference type="PRINTS" id="PR00251">
    <property type="entry name" value="BACTRLOPSIN"/>
</dbReference>
<proteinExistence type="inferred from homology"/>
<dbReference type="STRING" id="1173020.Cha6605_3002"/>
<dbReference type="EMBL" id="CP003600">
    <property type="protein sequence ID" value="AFY94034.1"/>
    <property type="molecule type" value="Genomic_DNA"/>
</dbReference>
<dbReference type="HOGENOM" id="CLU_054785_5_1_3"/>
<organism evidence="12 13">
    <name type="scientific">Chamaesiphon minutus (strain ATCC 27169 / PCC 6605)</name>
    <dbReference type="NCBI Taxonomy" id="1173020"/>
    <lineage>
        <taxon>Bacteria</taxon>
        <taxon>Bacillati</taxon>
        <taxon>Cyanobacteriota</taxon>
        <taxon>Cyanophyceae</taxon>
        <taxon>Gomontiellales</taxon>
        <taxon>Chamaesiphonaceae</taxon>
        <taxon>Chamaesiphon</taxon>
    </lineage>
</organism>
<keyword evidence="13" id="KW-1185">Reference proteome</keyword>
<reference evidence="12 13" key="1">
    <citation type="submission" date="2012-05" db="EMBL/GenBank/DDBJ databases">
        <title>Finished chromosome of genome of Chamaesiphon sp. PCC 6605.</title>
        <authorList>
            <consortium name="US DOE Joint Genome Institute"/>
            <person name="Gugger M."/>
            <person name="Coursin T."/>
            <person name="Rippka R."/>
            <person name="Tandeau De Marsac N."/>
            <person name="Huntemann M."/>
            <person name="Wei C.-L."/>
            <person name="Han J."/>
            <person name="Detter J.C."/>
            <person name="Han C."/>
            <person name="Tapia R."/>
            <person name="Chen A."/>
            <person name="Kyrpides N."/>
            <person name="Mavromatis K."/>
            <person name="Markowitz V."/>
            <person name="Szeto E."/>
            <person name="Ivanova N."/>
            <person name="Pagani I."/>
            <person name="Pati A."/>
            <person name="Goodwin L."/>
            <person name="Nordberg H.P."/>
            <person name="Cantor M.N."/>
            <person name="Hua S.X."/>
            <person name="Woyke T."/>
            <person name="Kerfeld C.A."/>
        </authorList>
    </citation>
    <scope>NUCLEOTIDE SEQUENCE [LARGE SCALE GENOMIC DNA]</scope>
    <source>
        <strain evidence="13">ATCC 27169 / PCC 6605</strain>
    </source>
</reference>
<feature type="transmembrane region" description="Helical" evidence="11">
    <location>
        <begin position="123"/>
        <end position="141"/>
    </location>
</feature>
<dbReference type="GO" id="GO:0016020">
    <property type="term" value="C:membrane"/>
    <property type="evidence" value="ECO:0007669"/>
    <property type="project" value="UniProtKB-SubCell"/>
</dbReference>
<dbReference type="eggNOG" id="COG5524">
    <property type="taxonomic scope" value="Bacteria"/>
</dbReference>
<evidence type="ECO:0000256" key="6">
    <source>
        <dbReference type="ARBA" id="ARBA00022925"/>
    </source>
</evidence>
<keyword evidence="9 11" id="KW-0472">Membrane</keyword>
<dbReference type="PANTHER" id="PTHR28286">
    <property type="match status" value="1"/>
</dbReference>
<keyword evidence="3" id="KW-0600">Photoreceptor protein</keyword>
<dbReference type="OrthoDB" id="70408at2"/>
<feature type="transmembrane region" description="Helical" evidence="11">
    <location>
        <begin position="162"/>
        <end position="187"/>
    </location>
</feature>
<keyword evidence="4" id="KW-0716">Sensory transduction</keyword>
<feature type="transmembrane region" description="Helical" evidence="11">
    <location>
        <begin position="96"/>
        <end position="117"/>
    </location>
</feature>
<evidence type="ECO:0000256" key="2">
    <source>
        <dbReference type="ARBA" id="ARBA00008130"/>
    </source>
</evidence>
<evidence type="ECO:0000256" key="3">
    <source>
        <dbReference type="ARBA" id="ARBA00022543"/>
    </source>
</evidence>
<comment type="subcellular location">
    <subcellularLocation>
        <location evidence="1">Membrane</location>
        <topology evidence="1">Multi-pass membrane protein</topology>
    </subcellularLocation>
</comment>
<dbReference type="InterPro" id="IPR001425">
    <property type="entry name" value="Arc/bac/fun_rhodopsins"/>
</dbReference>
<evidence type="ECO:0000256" key="7">
    <source>
        <dbReference type="ARBA" id="ARBA00022989"/>
    </source>
</evidence>
<dbReference type="RefSeq" id="WP_015160177.1">
    <property type="nucleotide sequence ID" value="NC_019697.1"/>
</dbReference>
<evidence type="ECO:0000256" key="1">
    <source>
        <dbReference type="ARBA" id="ARBA00004141"/>
    </source>
</evidence>
<evidence type="ECO:0000256" key="4">
    <source>
        <dbReference type="ARBA" id="ARBA00022606"/>
    </source>
</evidence>
<keyword evidence="6" id="KW-0681">Retinal protein</keyword>
<dbReference type="Gene3D" id="1.20.1070.10">
    <property type="entry name" value="Rhodopsin 7-helix transmembrane proteins"/>
    <property type="match status" value="1"/>
</dbReference>
<dbReference type="GO" id="GO:0009881">
    <property type="term" value="F:photoreceptor activity"/>
    <property type="evidence" value="ECO:0007669"/>
    <property type="project" value="UniProtKB-KW"/>
</dbReference>
<keyword evidence="7 11" id="KW-1133">Transmembrane helix</keyword>
<gene>
    <name evidence="12" type="ORF">Cha6605_3002</name>
</gene>
<dbReference type="Proteomes" id="UP000010366">
    <property type="component" value="Chromosome"/>
</dbReference>
<feature type="transmembrane region" description="Helical" evidence="11">
    <location>
        <begin position="6"/>
        <end position="24"/>
    </location>
</feature>
<sequence>MVQIWLQIGVVGMILGSLVFGFGASRAADRRWQILYTLNFFICLIAAGLYLAMSLGLGFQVIYDRPTFWVRYITWFCSTPLLILDLAFLGRTNLPITCSLIGANAYMIATGFVGAITPKPMNQIWYLVSCGAFIATLYLLLKPYRSQAEQHYPHAKQVFRKLLTAHVVLWTLYPVVWILAATGLGVLSQGYETMGYTLLDLASKVGFGFLSLNSLYQLESQKV</sequence>